<dbReference type="InterPro" id="IPR038408">
    <property type="entry name" value="GNK2_sf"/>
</dbReference>
<dbReference type="Pfam" id="PF01657">
    <property type="entry name" value="Stress-antifung"/>
    <property type="match status" value="2"/>
</dbReference>
<comment type="catalytic activity">
    <reaction evidence="15">
        <text>L-threonyl-[protein] + ATP = O-phospho-L-threonyl-[protein] + ADP + H(+)</text>
        <dbReference type="Rhea" id="RHEA:46608"/>
        <dbReference type="Rhea" id="RHEA-COMP:11060"/>
        <dbReference type="Rhea" id="RHEA-COMP:11605"/>
        <dbReference type="ChEBI" id="CHEBI:15378"/>
        <dbReference type="ChEBI" id="CHEBI:30013"/>
        <dbReference type="ChEBI" id="CHEBI:30616"/>
        <dbReference type="ChEBI" id="CHEBI:61977"/>
        <dbReference type="ChEBI" id="CHEBI:456216"/>
    </reaction>
</comment>
<evidence type="ECO:0000256" key="1">
    <source>
        <dbReference type="ARBA" id="ARBA00004167"/>
    </source>
</evidence>
<evidence type="ECO:0000256" key="15">
    <source>
        <dbReference type="ARBA" id="ARBA00047951"/>
    </source>
</evidence>
<feature type="binding site" evidence="16">
    <location>
        <position position="365"/>
    </location>
    <ligand>
        <name>ATP</name>
        <dbReference type="ChEBI" id="CHEBI:30616"/>
    </ligand>
</feature>
<evidence type="ECO:0000256" key="3">
    <source>
        <dbReference type="ARBA" id="ARBA00022679"/>
    </source>
</evidence>
<evidence type="ECO:0000256" key="13">
    <source>
        <dbReference type="ARBA" id="ARBA00023180"/>
    </source>
</evidence>
<dbReference type="Pfam" id="PF07714">
    <property type="entry name" value="PK_Tyr_Ser-Thr"/>
    <property type="match status" value="1"/>
</dbReference>
<dbReference type="FunFam" id="3.30.430.20:FF:000003">
    <property type="entry name" value="Cysteine-rich RLK (RECEPTOR-like protein kinase) 10"/>
    <property type="match status" value="1"/>
</dbReference>
<keyword evidence="3" id="KW-0808">Transferase</keyword>
<keyword evidence="11 17" id="KW-0472">Membrane</keyword>
<feature type="domain" description="Gnk2-homologous" evidence="20">
    <location>
        <begin position="19"/>
        <end position="125"/>
    </location>
</feature>
<keyword evidence="2" id="KW-0723">Serine/threonine-protein kinase</keyword>
<dbReference type="Gene3D" id="3.30.430.20">
    <property type="entry name" value="Gnk2 domain, C-X8-C-X2-C motif"/>
    <property type="match status" value="2"/>
</dbReference>
<dbReference type="InterPro" id="IPR011009">
    <property type="entry name" value="Kinase-like_dom_sf"/>
</dbReference>
<dbReference type="CDD" id="cd23509">
    <property type="entry name" value="Gnk2-like"/>
    <property type="match status" value="2"/>
</dbReference>
<evidence type="ECO:0000256" key="6">
    <source>
        <dbReference type="ARBA" id="ARBA00022737"/>
    </source>
</evidence>
<evidence type="ECO:0000256" key="10">
    <source>
        <dbReference type="ARBA" id="ARBA00022989"/>
    </source>
</evidence>
<evidence type="ECO:0000313" key="22">
    <source>
        <dbReference type="Proteomes" id="UP000886595"/>
    </source>
</evidence>
<dbReference type="GO" id="GO:0005886">
    <property type="term" value="C:plasma membrane"/>
    <property type="evidence" value="ECO:0007669"/>
    <property type="project" value="TreeGrafter"/>
</dbReference>
<sequence>MELRNLLPIFVSFLVYFPVAPAQECGTNGSFVTHSKYDTNRGILLSSLASNVSAQGGFYNASVGQGLDRVYALGMCIQGANRAVCSNCIDLASKSILEKCPNQTEGLAWPENEILCMVRYSNRPFFGSLELEPRYILYNNGEIRSNLTNFNKSWEDLTSRMVAEATSSSSQRKYYAAEKVPLTSSQNIYALMQCTPILSLKDCSICLNESVGNYETCCHGYQGGIVYRPSCVFRWEVYPFSQAFDLTSTPPARPPTPSVDHNTNATKRGSESISAGIVVAIVVPTVIIFLVLFALACFVFRKRKSDQAVMRQGSSIEISDTNQLQFDFKTLEAATDQFSEKNVIGRGGFGEVFKGVFSGTEVAIKRLSKVSGQGTREFKNEAVLVAKLQHRNLVRLLGFCVEGEERILVYEFVPNKSLDSFLFDPSKHEHLDWTTRYTIIEGVARGVLYLHQDSRLTIIHRDLKASNILLDADMNPKISDFGMARIMGMDQTQADTSRIVGTYGYMPPEYAMHGHFSMKSDVYSFGVIVLEIISGKRNSSFCQPDGNTSSLVAYAWELWRKRVPLEIVDSVIEDSYQRNEVIRCIHIALLCVQKDHAVRPGMSTIILMLTSNTITLPVPGEPGFFVKRGNNPDSSFLGSVDDASITLLEPR</sequence>
<evidence type="ECO:0000256" key="18">
    <source>
        <dbReference type="SAM" id="SignalP"/>
    </source>
</evidence>
<dbReference type="CDD" id="cd14066">
    <property type="entry name" value="STKc_IRAK"/>
    <property type="match status" value="1"/>
</dbReference>
<organism evidence="21 22">
    <name type="scientific">Brassica carinata</name>
    <name type="common">Ethiopian mustard</name>
    <name type="synonym">Abyssinian cabbage</name>
    <dbReference type="NCBI Taxonomy" id="52824"/>
    <lineage>
        <taxon>Eukaryota</taxon>
        <taxon>Viridiplantae</taxon>
        <taxon>Streptophyta</taxon>
        <taxon>Embryophyta</taxon>
        <taxon>Tracheophyta</taxon>
        <taxon>Spermatophyta</taxon>
        <taxon>Magnoliopsida</taxon>
        <taxon>eudicotyledons</taxon>
        <taxon>Gunneridae</taxon>
        <taxon>Pentapetalae</taxon>
        <taxon>rosids</taxon>
        <taxon>malvids</taxon>
        <taxon>Brassicales</taxon>
        <taxon>Brassicaceae</taxon>
        <taxon>Brassiceae</taxon>
        <taxon>Brassica</taxon>
    </lineage>
</organism>
<dbReference type="PROSITE" id="PS51473">
    <property type="entry name" value="GNK2"/>
    <property type="match status" value="2"/>
</dbReference>
<evidence type="ECO:0000256" key="17">
    <source>
        <dbReference type="SAM" id="Phobius"/>
    </source>
</evidence>
<dbReference type="PANTHER" id="PTHR27002:SF1047">
    <property type="entry name" value="CYSTEINE-RICH RECEPTOR-LIKE PROTEIN KINASE 34"/>
    <property type="match status" value="1"/>
</dbReference>
<dbReference type="GO" id="GO:0005524">
    <property type="term" value="F:ATP binding"/>
    <property type="evidence" value="ECO:0007669"/>
    <property type="project" value="UniProtKB-UniRule"/>
</dbReference>
<dbReference type="SUPFAM" id="SSF56112">
    <property type="entry name" value="Protein kinase-like (PK-like)"/>
    <property type="match status" value="1"/>
</dbReference>
<dbReference type="PROSITE" id="PS00107">
    <property type="entry name" value="PROTEIN_KINASE_ATP"/>
    <property type="match status" value="1"/>
</dbReference>
<feature type="signal peptide" evidence="18">
    <location>
        <begin position="1"/>
        <end position="22"/>
    </location>
</feature>
<keyword evidence="5 18" id="KW-0732">Signal</keyword>
<keyword evidence="8" id="KW-0418">Kinase</keyword>
<dbReference type="InterPro" id="IPR000719">
    <property type="entry name" value="Prot_kinase_dom"/>
</dbReference>
<evidence type="ECO:0000256" key="7">
    <source>
        <dbReference type="ARBA" id="ARBA00022741"/>
    </source>
</evidence>
<dbReference type="PANTHER" id="PTHR27002">
    <property type="entry name" value="RECEPTOR-LIKE SERINE/THREONINE-PROTEIN KINASE SD1-8"/>
    <property type="match status" value="1"/>
</dbReference>
<feature type="chain" id="PRO_5036453595" evidence="18">
    <location>
        <begin position="23"/>
        <end position="651"/>
    </location>
</feature>
<dbReference type="FunFam" id="3.30.430.20:FF:000007">
    <property type="entry name" value="Cysteine-rich receptor-like protein kinase 11"/>
    <property type="match status" value="1"/>
</dbReference>
<comment type="caution">
    <text evidence="21">The sequence shown here is derived from an EMBL/GenBank/DDBJ whole genome shotgun (WGS) entry which is preliminary data.</text>
</comment>
<evidence type="ECO:0000256" key="14">
    <source>
        <dbReference type="ARBA" id="ARBA00047558"/>
    </source>
</evidence>
<reference evidence="21 22" key="1">
    <citation type="submission" date="2020-02" db="EMBL/GenBank/DDBJ databases">
        <authorList>
            <person name="Ma Q."/>
            <person name="Huang Y."/>
            <person name="Song X."/>
            <person name="Pei D."/>
        </authorList>
    </citation>
    <scope>NUCLEOTIDE SEQUENCE [LARGE SCALE GENOMIC DNA]</scope>
    <source>
        <strain evidence="21">Sxm20200214</strain>
        <tissue evidence="21">Leaf</tissue>
    </source>
</reference>
<comment type="subcellular location">
    <subcellularLocation>
        <location evidence="1">Membrane</location>
        <topology evidence="1">Single-pass membrane protein</topology>
    </subcellularLocation>
</comment>
<keyword evidence="13" id="KW-0325">Glycoprotein</keyword>
<dbReference type="FunFam" id="3.30.200.20:FF:000142">
    <property type="entry name" value="Cysteine-rich receptor-like protein kinase 10"/>
    <property type="match status" value="1"/>
</dbReference>
<comment type="catalytic activity">
    <reaction evidence="14">
        <text>L-seryl-[protein] + ATP = O-phospho-L-seryl-[protein] + ADP + H(+)</text>
        <dbReference type="Rhea" id="RHEA:17989"/>
        <dbReference type="Rhea" id="RHEA-COMP:9863"/>
        <dbReference type="Rhea" id="RHEA-COMP:11604"/>
        <dbReference type="ChEBI" id="CHEBI:15378"/>
        <dbReference type="ChEBI" id="CHEBI:29999"/>
        <dbReference type="ChEBI" id="CHEBI:30616"/>
        <dbReference type="ChEBI" id="CHEBI:83421"/>
        <dbReference type="ChEBI" id="CHEBI:456216"/>
    </reaction>
</comment>
<keyword evidence="12" id="KW-0675">Receptor</keyword>
<dbReference type="Gene3D" id="1.10.510.10">
    <property type="entry name" value="Transferase(Phosphotransferase) domain 1"/>
    <property type="match status" value="1"/>
</dbReference>
<dbReference type="Proteomes" id="UP000886595">
    <property type="component" value="Unassembled WGS sequence"/>
</dbReference>
<keyword evidence="10 17" id="KW-1133">Transmembrane helix</keyword>
<dbReference type="InterPro" id="IPR002902">
    <property type="entry name" value="GNK2"/>
</dbReference>
<evidence type="ECO:0000256" key="9">
    <source>
        <dbReference type="ARBA" id="ARBA00022840"/>
    </source>
</evidence>
<gene>
    <name evidence="21" type="ORF">Bca52824_091199</name>
</gene>
<dbReference type="GO" id="GO:0042742">
    <property type="term" value="P:defense response to bacterium"/>
    <property type="evidence" value="ECO:0007669"/>
    <property type="project" value="TreeGrafter"/>
</dbReference>
<dbReference type="SMART" id="SM00220">
    <property type="entry name" value="S_TKc"/>
    <property type="match status" value="1"/>
</dbReference>
<evidence type="ECO:0000256" key="8">
    <source>
        <dbReference type="ARBA" id="ARBA00022777"/>
    </source>
</evidence>
<evidence type="ECO:0000256" key="4">
    <source>
        <dbReference type="ARBA" id="ARBA00022692"/>
    </source>
</evidence>
<protein>
    <submittedName>
        <fullName evidence="21">Uncharacterized protein</fullName>
    </submittedName>
</protein>
<keyword evidence="7 16" id="KW-0547">Nucleotide-binding</keyword>
<dbReference type="GO" id="GO:0006979">
    <property type="term" value="P:response to oxidative stress"/>
    <property type="evidence" value="ECO:0007669"/>
    <property type="project" value="UniProtKB-ARBA"/>
</dbReference>
<evidence type="ECO:0000256" key="11">
    <source>
        <dbReference type="ARBA" id="ARBA00023136"/>
    </source>
</evidence>
<evidence type="ECO:0000256" key="5">
    <source>
        <dbReference type="ARBA" id="ARBA00022729"/>
    </source>
</evidence>
<evidence type="ECO:0000256" key="12">
    <source>
        <dbReference type="ARBA" id="ARBA00023170"/>
    </source>
</evidence>
<dbReference type="InterPro" id="IPR017441">
    <property type="entry name" value="Protein_kinase_ATP_BS"/>
</dbReference>
<keyword evidence="22" id="KW-1185">Reference proteome</keyword>
<dbReference type="FunFam" id="1.10.510.10:FF:000129">
    <property type="entry name" value="cysteine-rich receptor-like protein kinase 10"/>
    <property type="match status" value="1"/>
</dbReference>
<feature type="domain" description="Protein kinase" evidence="19">
    <location>
        <begin position="338"/>
        <end position="614"/>
    </location>
</feature>
<dbReference type="Gene3D" id="3.30.200.20">
    <property type="entry name" value="Phosphorylase Kinase, domain 1"/>
    <property type="match status" value="1"/>
</dbReference>
<feature type="transmembrane region" description="Helical" evidence="17">
    <location>
        <begin position="273"/>
        <end position="300"/>
    </location>
</feature>
<evidence type="ECO:0000256" key="2">
    <source>
        <dbReference type="ARBA" id="ARBA00022527"/>
    </source>
</evidence>
<proteinExistence type="predicted"/>
<feature type="domain" description="Gnk2-homologous" evidence="20">
    <location>
        <begin position="131"/>
        <end position="240"/>
    </location>
</feature>
<evidence type="ECO:0000313" key="21">
    <source>
        <dbReference type="EMBL" id="KAG2239968.1"/>
    </source>
</evidence>
<name>A0A8X7NXH8_BRACI</name>
<accession>A0A8X7NXH8</accession>
<dbReference type="PROSITE" id="PS50011">
    <property type="entry name" value="PROTEIN_KINASE_DOM"/>
    <property type="match status" value="1"/>
</dbReference>
<dbReference type="EMBL" id="JAAMPC010001588">
    <property type="protein sequence ID" value="KAG2239968.1"/>
    <property type="molecule type" value="Genomic_DNA"/>
</dbReference>
<dbReference type="OrthoDB" id="688481at2759"/>
<evidence type="ECO:0000259" key="19">
    <source>
        <dbReference type="PROSITE" id="PS50011"/>
    </source>
</evidence>
<dbReference type="GO" id="GO:0004674">
    <property type="term" value="F:protein serine/threonine kinase activity"/>
    <property type="evidence" value="ECO:0007669"/>
    <property type="project" value="UniProtKB-KW"/>
</dbReference>
<dbReference type="InterPro" id="IPR001245">
    <property type="entry name" value="Ser-Thr/Tyr_kinase_cat_dom"/>
</dbReference>
<dbReference type="PROSITE" id="PS00108">
    <property type="entry name" value="PROTEIN_KINASE_ST"/>
    <property type="match status" value="1"/>
</dbReference>
<evidence type="ECO:0000256" key="16">
    <source>
        <dbReference type="PROSITE-ProRule" id="PRU10141"/>
    </source>
</evidence>
<dbReference type="AlphaFoldDB" id="A0A8X7NXH8"/>
<keyword evidence="6" id="KW-0677">Repeat</keyword>
<keyword evidence="9 16" id="KW-0067">ATP-binding</keyword>
<dbReference type="InterPro" id="IPR008271">
    <property type="entry name" value="Ser/Thr_kinase_AS"/>
</dbReference>
<keyword evidence="4 17" id="KW-0812">Transmembrane</keyword>
<evidence type="ECO:0000259" key="20">
    <source>
        <dbReference type="PROSITE" id="PS51473"/>
    </source>
</evidence>